<evidence type="ECO:0000313" key="2">
    <source>
        <dbReference type="EMBL" id="GAA2110687.1"/>
    </source>
</evidence>
<keyword evidence="3" id="KW-1185">Reference proteome</keyword>
<reference evidence="2 3" key="1">
    <citation type="journal article" date="2019" name="Int. J. Syst. Evol. Microbiol.">
        <title>The Global Catalogue of Microorganisms (GCM) 10K type strain sequencing project: providing services to taxonomists for standard genome sequencing and annotation.</title>
        <authorList>
            <consortium name="The Broad Institute Genomics Platform"/>
            <consortium name="The Broad Institute Genome Sequencing Center for Infectious Disease"/>
            <person name="Wu L."/>
            <person name="Ma J."/>
        </authorList>
    </citation>
    <scope>NUCLEOTIDE SEQUENCE [LARGE SCALE GENOMIC DNA]</scope>
    <source>
        <strain evidence="2 3">JCM 15481</strain>
    </source>
</reference>
<feature type="domain" description="RapZ C-terminal" evidence="1">
    <location>
        <begin position="1"/>
        <end position="125"/>
    </location>
</feature>
<dbReference type="InterPro" id="IPR053931">
    <property type="entry name" value="RapZ_C"/>
</dbReference>
<organism evidence="2 3">
    <name type="scientific">Streptomyces synnematoformans</name>
    <dbReference type="NCBI Taxonomy" id="415721"/>
    <lineage>
        <taxon>Bacteria</taxon>
        <taxon>Bacillati</taxon>
        <taxon>Actinomycetota</taxon>
        <taxon>Actinomycetes</taxon>
        <taxon>Kitasatosporales</taxon>
        <taxon>Streptomycetaceae</taxon>
        <taxon>Streptomyces</taxon>
    </lineage>
</organism>
<evidence type="ECO:0000259" key="1">
    <source>
        <dbReference type="Pfam" id="PF22740"/>
    </source>
</evidence>
<gene>
    <name evidence="2" type="ORF">GCM10009802_07970</name>
</gene>
<proteinExistence type="predicted"/>
<accession>A0ABN2XHH0</accession>
<dbReference type="RefSeq" id="WP_344287904.1">
    <property type="nucleotide sequence ID" value="NZ_BAAAPF010000010.1"/>
</dbReference>
<sequence>MNVTITSYGLDHDDPPPVSANRILVPVTDLRHPSGPLWALWKRTRATGLDTDVAGYVMTSRGAKRLADLVVAKVRSRDDLPQLDVHVASDAGRRRSVAFAEALAERLRALQQDDITVTVVHRHIHRPLPGERGFCASVARHLEGALAAPGYQVADCRRCGQAAAVFPPMWTPPCRCPRPAPRRFTCRADEADLAHYPLYAVTQLAADTDEGGADR</sequence>
<name>A0ABN2XHH0_9ACTN</name>
<dbReference type="Pfam" id="PF22740">
    <property type="entry name" value="PapZ_C"/>
    <property type="match status" value="1"/>
</dbReference>
<dbReference type="Proteomes" id="UP001500443">
    <property type="component" value="Unassembled WGS sequence"/>
</dbReference>
<comment type="caution">
    <text evidence="2">The sequence shown here is derived from an EMBL/GenBank/DDBJ whole genome shotgun (WGS) entry which is preliminary data.</text>
</comment>
<dbReference type="EMBL" id="BAAAPF010000010">
    <property type="protein sequence ID" value="GAA2110687.1"/>
    <property type="molecule type" value="Genomic_DNA"/>
</dbReference>
<evidence type="ECO:0000313" key="3">
    <source>
        <dbReference type="Proteomes" id="UP001500443"/>
    </source>
</evidence>
<protein>
    <recommendedName>
        <fullName evidence="1">RapZ C-terminal domain-containing protein</fullName>
    </recommendedName>
</protein>